<reference evidence="3" key="1">
    <citation type="submission" date="2017-05" db="EMBL/GenBank/DDBJ databases">
        <authorList>
            <person name="Sharma S."/>
            <person name="Sidhu C."/>
            <person name="Pinnaka A.K."/>
        </authorList>
    </citation>
    <scope>NUCLEOTIDE SEQUENCE [LARGE SCALE GENOMIC DNA]</scope>
    <source>
        <strain evidence="3">AK93</strain>
    </source>
</reference>
<dbReference type="RefSeq" id="WP_116347513.1">
    <property type="nucleotide sequence ID" value="NZ_NFZW01000003.1"/>
</dbReference>
<dbReference type="PROSITE" id="PS00195">
    <property type="entry name" value="GLUTAREDOXIN_1"/>
    <property type="match status" value="1"/>
</dbReference>
<dbReference type="Pfam" id="PF01323">
    <property type="entry name" value="DSBA"/>
    <property type="match status" value="1"/>
</dbReference>
<evidence type="ECO:0000259" key="1">
    <source>
        <dbReference type="Pfam" id="PF01323"/>
    </source>
</evidence>
<dbReference type="AlphaFoldDB" id="A0A3E0X2H2"/>
<feature type="domain" description="DSBA-like thioredoxin" evidence="1">
    <location>
        <begin position="12"/>
        <end position="202"/>
    </location>
</feature>
<evidence type="ECO:0000313" key="2">
    <source>
        <dbReference type="EMBL" id="RFA38552.1"/>
    </source>
</evidence>
<dbReference type="SUPFAM" id="SSF52833">
    <property type="entry name" value="Thioredoxin-like"/>
    <property type="match status" value="1"/>
</dbReference>
<protein>
    <recommendedName>
        <fullName evidence="1">DSBA-like thioredoxin domain-containing protein</fullName>
    </recommendedName>
</protein>
<gene>
    <name evidence="2" type="ORF">CAL65_04180</name>
</gene>
<keyword evidence="3" id="KW-1185">Reference proteome</keyword>
<accession>A0A3E0X2H2</accession>
<dbReference type="EMBL" id="NFZW01000003">
    <property type="protein sequence ID" value="RFA38552.1"/>
    <property type="molecule type" value="Genomic_DNA"/>
</dbReference>
<dbReference type="InterPro" id="IPR001853">
    <property type="entry name" value="DSBA-like_thioredoxin_dom"/>
</dbReference>
<dbReference type="PANTHER" id="PTHR13887:SF41">
    <property type="entry name" value="THIOREDOXIN SUPERFAMILY PROTEIN"/>
    <property type="match status" value="1"/>
</dbReference>
<organism evidence="2 3">
    <name type="scientific">Alkalilimnicola ehrlichii</name>
    <dbReference type="NCBI Taxonomy" id="351052"/>
    <lineage>
        <taxon>Bacteria</taxon>
        <taxon>Pseudomonadati</taxon>
        <taxon>Pseudomonadota</taxon>
        <taxon>Gammaproteobacteria</taxon>
        <taxon>Chromatiales</taxon>
        <taxon>Ectothiorhodospiraceae</taxon>
        <taxon>Alkalilimnicola</taxon>
    </lineage>
</organism>
<dbReference type="InterPro" id="IPR011767">
    <property type="entry name" value="GLR_AS"/>
</dbReference>
<dbReference type="Gene3D" id="3.40.30.10">
    <property type="entry name" value="Glutaredoxin"/>
    <property type="match status" value="1"/>
</dbReference>
<name>A0A3E0X2H2_9GAMM</name>
<dbReference type="InterPro" id="IPR036249">
    <property type="entry name" value="Thioredoxin-like_sf"/>
</dbReference>
<dbReference type="PANTHER" id="PTHR13887">
    <property type="entry name" value="GLUTATHIONE S-TRANSFERASE KAPPA"/>
    <property type="match status" value="1"/>
</dbReference>
<dbReference type="Proteomes" id="UP000256763">
    <property type="component" value="Unassembled WGS sequence"/>
</dbReference>
<sequence length="238" mass="26778">MTANMDAIAVPVSLFLDYSCPFCYIASERLLRLRERHRLRIDWRFIETRPHIPTSERADDDFGIKSAARTTISDELQRLMEEDGMSFSPPAFSPNTRRALLLAQACLEQLPNRFSDLHSALFRAYLVEGRDIGEPSELEALASELALSSLLPEAWQDARYVNGLLRHVQAAQKVDLRAVPTLVVAGRPFAGAVSMGVLEQALEEHADTLTEKYRWRECNWNCPPAFGITPTCRSASPM</sequence>
<dbReference type="GO" id="GO:0016491">
    <property type="term" value="F:oxidoreductase activity"/>
    <property type="evidence" value="ECO:0007669"/>
    <property type="project" value="InterPro"/>
</dbReference>
<comment type="caution">
    <text evidence="2">The sequence shown here is derived from an EMBL/GenBank/DDBJ whole genome shotgun (WGS) entry which is preliminary data.</text>
</comment>
<evidence type="ECO:0000313" key="3">
    <source>
        <dbReference type="Proteomes" id="UP000256763"/>
    </source>
</evidence>
<proteinExistence type="predicted"/>